<dbReference type="GeneID" id="11817781"/>
<evidence type="ECO:0000313" key="3">
    <source>
        <dbReference type="Proteomes" id="UP000007841"/>
    </source>
</evidence>
<sequence length="219" mass="24498">MLGLTSIEVVLGFQLFFFDFELFRANTLFQRFTGLTLKPREIGSNLAALDLDVYLFHFVTSSLSSTNLIALALLPNSFLSFQFQSAIVMLLHRHAETFLFQLLLVVEGNVAILHLAACLLRPAAIRAVVFLVLLPNTVFFLVANPVLLVVLVDQNNRVFLEGVASAHAVQLFVFNNNANSLQSLQQQLFVFVGDLHLAFYDMAHLITPELFRVSCRVPT</sequence>
<dbReference type="HOGENOM" id="CLU_1260047_0_0_6"/>
<dbReference type="KEGG" id="kpm:KPHS_p300380"/>
<keyword evidence="2" id="KW-0614">Plasmid</keyword>
<organism evidence="2 3">
    <name type="scientific">Klebsiella pneumoniae subsp. pneumoniae (strain HS11286)</name>
    <dbReference type="NCBI Taxonomy" id="1125630"/>
    <lineage>
        <taxon>Bacteria</taxon>
        <taxon>Pseudomonadati</taxon>
        <taxon>Pseudomonadota</taxon>
        <taxon>Gammaproteobacteria</taxon>
        <taxon>Enterobacterales</taxon>
        <taxon>Enterobacteriaceae</taxon>
        <taxon>Klebsiella/Raoultella group</taxon>
        <taxon>Klebsiella</taxon>
        <taxon>Klebsiella pneumoniae complex</taxon>
    </lineage>
</organism>
<keyword evidence="1" id="KW-0812">Transmembrane</keyword>
<dbReference type="EMBL" id="CP003225">
    <property type="protein sequence ID" value="AEW92247.1"/>
    <property type="molecule type" value="Genomic_DNA"/>
</dbReference>
<evidence type="ECO:0000256" key="1">
    <source>
        <dbReference type="SAM" id="Phobius"/>
    </source>
</evidence>
<protein>
    <submittedName>
        <fullName evidence="2">Uncharacterized protein</fullName>
    </submittedName>
</protein>
<reference evidence="3" key="1">
    <citation type="journal article" date="2012" name="J. Bacteriol.">
        <title>Complete genome sequence of Klebsiella pneumoniae subsp. pneumoniae HS11286, a multidrug-resistant strain isolated from human sputum.</title>
        <authorList>
            <person name="Liu P."/>
            <person name="Li P."/>
            <person name="Jiang X."/>
            <person name="Bi D."/>
            <person name="Xie Y."/>
            <person name="Tai C."/>
            <person name="Deng Z."/>
            <person name="Rajakumar K."/>
            <person name="Ou H.Y."/>
        </authorList>
    </citation>
    <scope>NUCLEOTIDE SEQUENCE [LARGE SCALE GENOMIC DNA]</scope>
    <source>
        <strain evidence="3">HS11286</strain>
        <plasmid evidence="3">pKPHS3</plasmid>
    </source>
</reference>
<feature type="transmembrane region" description="Helical" evidence="1">
    <location>
        <begin position="123"/>
        <end position="152"/>
    </location>
</feature>
<keyword evidence="1" id="KW-1133">Transmembrane helix</keyword>
<dbReference type="RefSeq" id="WP_014342199.1">
    <property type="nucleotide sequence ID" value="NC_016839.1"/>
</dbReference>
<proteinExistence type="predicted"/>
<name>A0A0H3GZD5_KLEPH</name>
<feature type="transmembrane region" description="Helical" evidence="1">
    <location>
        <begin position="98"/>
        <end position="117"/>
    </location>
</feature>
<accession>A0A0H3GZD5</accession>
<evidence type="ECO:0000313" key="2">
    <source>
        <dbReference type="EMBL" id="AEW92247.1"/>
    </source>
</evidence>
<dbReference type="AlphaFoldDB" id="A0A0H3GZD5"/>
<keyword evidence="3" id="KW-1185">Reference proteome</keyword>
<gene>
    <name evidence="2" type="ordered locus">KPHS_p300380</name>
</gene>
<geneLocation type="plasmid" evidence="2 3">
    <name>pKPHS3</name>
</geneLocation>
<dbReference type="RefSeq" id="YP_005220986.1">
    <property type="nucleotide sequence ID" value="NC_016839.1"/>
</dbReference>
<keyword evidence="1" id="KW-0472">Membrane</keyword>
<dbReference type="Proteomes" id="UP000007841">
    <property type="component" value="Plasmid pKPHS3"/>
</dbReference>